<dbReference type="InterPro" id="IPR001509">
    <property type="entry name" value="Epimerase_deHydtase"/>
</dbReference>
<evidence type="ECO:0000256" key="2">
    <source>
        <dbReference type="ARBA" id="ARBA00007637"/>
    </source>
</evidence>
<dbReference type="Gene3D" id="3.40.50.720">
    <property type="entry name" value="NAD(P)-binding Rossmann-like Domain"/>
    <property type="match status" value="1"/>
</dbReference>
<evidence type="ECO:0000313" key="4">
    <source>
        <dbReference type="EMBL" id="XCG49229.1"/>
    </source>
</evidence>
<dbReference type="RefSeq" id="WP_353643236.1">
    <property type="nucleotide sequence ID" value="NZ_CP159253.1"/>
</dbReference>
<proteinExistence type="inferred from homology"/>
<dbReference type="PANTHER" id="PTHR43000">
    <property type="entry name" value="DTDP-D-GLUCOSE 4,6-DEHYDRATASE-RELATED"/>
    <property type="match status" value="1"/>
</dbReference>
<comment type="similarity">
    <text evidence="2">Belongs to the NAD(P)-dependent epimerase/dehydratase family.</text>
</comment>
<evidence type="ECO:0000256" key="1">
    <source>
        <dbReference type="ARBA" id="ARBA00005125"/>
    </source>
</evidence>
<organism evidence="4">
    <name type="scientific">Mesorhizobium sp. WSM2240</name>
    <dbReference type="NCBI Taxonomy" id="3228851"/>
    <lineage>
        <taxon>Bacteria</taxon>
        <taxon>Pseudomonadati</taxon>
        <taxon>Pseudomonadota</taxon>
        <taxon>Alphaproteobacteria</taxon>
        <taxon>Hyphomicrobiales</taxon>
        <taxon>Phyllobacteriaceae</taxon>
        <taxon>Mesorhizobium</taxon>
    </lineage>
</organism>
<dbReference type="AlphaFoldDB" id="A0AAU8CQY0"/>
<accession>A0AAU8CQY0</accession>
<gene>
    <name evidence="4" type="ORF">ABVK50_00890</name>
</gene>
<dbReference type="SUPFAM" id="SSF51735">
    <property type="entry name" value="NAD(P)-binding Rossmann-fold domains"/>
    <property type="match status" value="1"/>
</dbReference>
<comment type="pathway">
    <text evidence="1">Bacterial outer membrane biogenesis; LPS O-antigen biosynthesis.</text>
</comment>
<protein>
    <submittedName>
        <fullName evidence="4">NAD(P)-dependent oxidoreductase</fullName>
    </submittedName>
</protein>
<name>A0AAU8CQY0_9HYPH</name>
<evidence type="ECO:0000259" key="3">
    <source>
        <dbReference type="Pfam" id="PF01370"/>
    </source>
</evidence>
<dbReference type="EMBL" id="CP159253">
    <property type="protein sequence ID" value="XCG49229.1"/>
    <property type="molecule type" value="Genomic_DNA"/>
</dbReference>
<feature type="domain" description="NAD-dependent epimerase/dehydratase" evidence="3">
    <location>
        <begin position="8"/>
        <end position="161"/>
    </location>
</feature>
<sequence length="175" mass="19365">MPKQKDTVLITGGSGFLGRALVAKLRDRFDVVSLDLKAAKAGPEPNLFVEIDLTSKESVKAALERVRKHAGDRIASVIHLAAYFDLTGESNPKYEEITLRGTEHLLQALGSFEVEQFVFASTMLVHRAAKPGERIDEDQPLDPKLPYRASKVQTERLIAKRHGSMPVVSSSCRRL</sequence>
<reference evidence="4" key="1">
    <citation type="submission" date="2024-06" db="EMBL/GenBank/DDBJ databases">
        <title>Mesorhizobium karijinii sp. nov., a symbiont of the iconic Swainsona formosa from arid Australia.</title>
        <authorList>
            <person name="Hill Y.J."/>
            <person name="Watkin E.L.J."/>
            <person name="O'Hara G.W."/>
            <person name="Terpolilli J."/>
            <person name="Tye M.L."/>
            <person name="Kohlmeier M.G."/>
        </authorList>
    </citation>
    <scope>NUCLEOTIDE SEQUENCE</scope>
    <source>
        <strain evidence="4">WSM2240</strain>
    </source>
</reference>
<dbReference type="Pfam" id="PF01370">
    <property type="entry name" value="Epimerase"/>
    <property type="match status" value="1"/>
</dbReference>
<dbReference type="InterPro" id="IPR036291">
    <property type="entry name" value="NAD(P)-bd_dom_sf"/>
</dbReference>